<feature type="compositionally biased region" description="Basic and acidic residues" evidence="1">
    <location>
        <begin position="548"/>
        <end position="575"/>
    </location>
</feature>
<reference evidence="3 4" key="1">
    <citation type="submission" date="2020-12" db="EMBL/GenBank/DDBJ databases">
        <title>Genome public.</title>
        <authorList>
            <person name="Sun Q."/>
        </authorList>
    </citation>
    <scope>NUCLEOTIDE SEQUENCE [LARGE SCALE GENOMIC DNA]</scope>
    <source>
        <strain evidence="3 4">CCM 8864</strain>
    </source>
</reference>
<feature type="region of interest" description="Disordered" evidence="1">
    <location>
        <begin position="544"/>
        <end position="625"/>
    </location>
</feature>
<dbReference type="EMBL" id="JAEIOT010000004">
    <property type="protein sequence ID" value="MBI8999847.1"/>
    <property type="molecule type" value="Genomic_DNA"/>
</dbReference>
<evidence type="ECO:0008006" key="5">
    <source>
        <dbReference type="Google" id="ProtNLM"/>
    </source>
</evidence>
<protein>
    <recommendedName>
        <fullName evidence="5">Cell surface protein</fullName>
    </recommendedName>
</protein>
<gene>
    <name evidence="3" type="ORF">JDV76_02500</name>
</gene>
<keyword evidence="2" id="KW-0472">Membrane</keyword>
<feature type="region of interest" description="Disordered" evidence="1">
    <location>
        <begin position="48"/>
        <end position="94"/>
    </location>
</feature>
<organism evidence="3 4">
    <name type="scientific">Corynebacterium marambiense</name>
    <dbReference type="NCBI Taxonomy" id="2765364"/>
    <lineage>
        <taxon>Bacteria</taxon>
        <taxon>Bacillati</taxon>
        <taxon>Actinomycetota</taxon>
        <taxon>Actinomycetes</taxon>
        <taxon>Mycobacteriales</taxon>
        <taxon>Corynebacteriaceae</taxon>
        <taxon>Corynebacterium</taxon>
    </lineage>
</organism>
<sequence>MTHYIPSTEGPVVYPSSRRRLHRVGALAVTALITPHFLGLPLATAVDDPSTTASTTMSAPKSDTTVEAPLTAPSPDDSGDHTDASEAESASDQFEDVTGLLAPLLLTDTKEETVSGTTEDGASVEIPYSVEPGETVKLTGENWKSTDGSTGSTLVVKLYYQLADGEKGTYQRTGDNVVNHPKNGNPEPTIWKLFKADNDGTFSIDLDLPKDLEPGQKLSVTVTSGLASSADAQRSLVLDPLKISGVEWVEPDKGDTITCTPSTDKALVTVAPTAVPGGTLKISGTGFCHPTDGGSKIAIKIDDGLYKHVSGHKVHDNDTIWAIVQADDHTGDFTIDLTLPDGTTSGPYGSDPAFTTGAHTIRILTGTLKEGDKTRTLPKRGSKDTEFVVGDYRPSGIPEPLHYTENLTEALRGGISATRDNDQLAVTIPGAQPGDWIFASAYIDDTSRRLPWDDNWYTVTDSGQVLLPLTDIDIPEGPLKLVLQSGNQGHTGELFGWTPITLKERPGDSTDEMAFIFSILPIATAIDGFSGKLTELSRALNGLAPQKDNTKRTDTDNRTSDGVRESETDSQRNDDPGDSVVTVIRRRSTAAEGGGQVTGNRGGAAQGAQTPASYPAQPENTPKPPVLNIANLTPRRQGNIESAIDDEGVLTLTVPDLKAGDWVYLFTYGPKPEAIGWAQLDENKQMLLDVSGLSGDNYKVALVDSSENLLGWVDVPGGEATTSSHGGAAAYDAQQASVPKSVAATAPLMTGADWAFILGAFAIAQLAMLAAMFLTRRRS</sequence>
<keyword evidence="2" id="KW-1133">Transmembrane helix</keyword>
<keyword evidence="2" id="KW-0812">Transmembrane</keyword>
<keyword evidence="4" id="KW-1185">Reference proteome</keyword>
<dbReference type="RefSeq" id="WP_198735261.1">
    <property type="nucleotide sequence ID" value="NZ_JAEIOT010000004.1"/>
</dbReference>
<evidence type="ECO:0000256" key="2">
    <source>
        <dbReference type="SAM" id="Phobius"/>
    </source>
</evidence>
<dbReference type="InterPro" id="IPR006311">
    <property type="entry name" value="TAT_signal"/>
</dbReference>
<dbReference type="PROSITE" id="PS51318">
    <property type="entry name" value="TAT"/>
    <property type="match status" value="1"/>
</dbReference>
<feature type="compositionally biased region" description="Gly residues" evidence="1">
    <location>
        <begin position="592"/>
        <end position="605"/>
    </location>
</feature>
<evidence type="ECO:0000313" key="3">
    <source>
        <dbReference type="EMBL" id="MBI8999847.1"/>
    </source>
</evidence>
<comment type="caution">
    <text evidence="3">The sequence shown here is derived from an EMBL/GenBank/DDBJ whole genome shotgun (WGS) entry which is preliminary data.</text>
</comment>
<evidence type="ECO:0000313" key="4">
    <source>
        <dbReference type="Proteomes" id="UP000625574"/>
    </source>
</evidence>
<name>A0ABS0VWX4_9CORY</name>
<accession>A0ABS0VWX4</accession>
<dbReference type="Proteomes" id="UP000625574">
    <property type="component" value="Unassembled WGS sequence"/>
</dbReference>
<feature type="transmembrane region" description="Helical" evidence="2">
    <location>
        <begin position="754"/>
        <end position="774"/>
    </location>
</feature>
<feature type="compositionally biased region" description="Low complexity" evidence="1">
    <location>
        <begin position="49"/>
        <end position="62"/>
    </location>
</feature>
<evidence type="ECO:0000256" key="1">
    <source>
        <dbReference type="SAM" id="MobiDB-lite"/>
    </source>
</evidence>
<proteinExistence type="predicted"/>